<protein>
    <submittedName>
        <fullName evidence="1">Uncharacterized protein</fullName>
    </submittedName>
</protein>
<dbReference type="AlphaFoldDB" id="A0A1U9UQE6"/>
<dbReference type="OrthoDB" id="8962251at2"/>
<reference evidence="2" key="1">
    <citation type="submission" date="2017-02" db="EMBL/GenBank/DDBJ databases">
        <title>Complete genome sequence of Cupriavidus necator strain NH9, a 3-chlorobenzoate degrader.</title>
        <authorList>
            <person name="Moriuchi R."/>
            <person name="Dohra H."/>
            <person name="Ogawa N."/>
        </authorList>
    </citation>
    <scope>NUCLEOTIDE SEQUENCE [LARGE SCALE GENOMIC DNA]</scope>
    <source>
        <strain evidence="2">NH9</strain>
    </source>
</reference>
<name>A0A1U9UQE6_CUPNE</name>
<evidence type="ECO:0000313" key="1">
    <source>
        <dbReference type="EMBL" id="AQV94873.1"/>
    </source>
</evidence>
<accession>A0A1U9UQE6</accession>
<organism evidence="1 2">
    <name type="scientific">Cupriavidus necator</name>
    <name type="common">Alcaligenes eutrophus</name>
    <name type="synonym">Ralstonia eutropha</name>
    <dbReference type="NCBI Taxonomy" id="106590"/>
    <lineage>
        <taxon>Bacteria</taxon>
        <taxon>Pseudomonadati</taxon>
        <taxon>Pseudomonadota</taxon>
        <taxon>Betaproteobacteria</taxon>
        <taxon>Burkholderiales</taxon>
        <taxon>Burkholderiaceae</taxon>
        <taxon>Cupriavidus</taxon>
    </lineage>
</organism>
<dbReference type="KEGG" id="cuh:BJN34_13385"/>
<proteinExistence type="predicted"/>
<dbReference type="Proteomes" id="UP000189627">
    <property type="component" value="Chromosome 1"/>
</dbReference>
<sequence length="213" mass="23050">MPSSSLPTPNDTEPALPWSGRNPVSAGWFEMRSVRVPRDARPVYDEDMDCIIGYHRSFASVASTYDLAGQVVALDACPDDDGPARAPLLVAGTLWQPRVRGMTRSGAEGEGLAAPAATLARLRGRFIALARQPLYFTLAALADMHEPIRFVPLHILRLAIRCGTRLAAGGIAAADSARFIAQITRRGVPTALELTLRPRDQTVLRVRTWPVAG</sequence>
<dbReference type="EMBL" id="CP017757">
    <property type="protein sequence ID" value="AQV94873.1"/>
    <property type="molecule type" value="Genomic_DNA"/>
</dbReference>
<evidence type="ECO:0000313" key="2">
    <source>
        <dbReference type="Proteomes" id="UP000189627"/>
    </source>
</evidence>
<dbReference type="RefSeq" id="WP_078197041.1">
    <property type="nucleotide sequence ID" value="NZ_CP017757.2"/>
</dbReference>
<gene>
    <name evidence="1" type="ORF">BJN34_13385</name>
</gene>